<accession>A0A2J6SGV9</accession>
<feature type="domain" description="Zn(2)-C6 fungal-type" evidence="3">
    <location>
        <begin position="10"/>
        <end position="38"/>
    </location>
</feature>
<dbReference type="Proteomes" id="UP000235371">
    <property type="component" value="Unassembled WGS sequence"/>
</dbReference>
<dbReference type="PANTHER" id="PTHR38791:SF5">
    <property type="entry name" value="TRANSCRIPTION FACTOR DBAG-RELATED"/>
    <property type="match status" value="1"/>
</dbReference>
<dbReference type="PROSITE" id="PS00463">
    <property type="entry name" value="ZN2_CY6_FUNGAL_1"/>
    <property type="match status" value="1"/>
</dbReference>
<dbReference type="SUPFAM" id="SSF57701">
    <property type="entry name" value="Zn2/Cys6 DNA-binding domain"/>
    <property type="match status" value="1"/>
</dbReference>
<keyword evidence="2" id="KW-0812">Transmembrane</keyword>
<dbReference type="CDD" id="cd00067">
    <property type="entry name" value="GAL4"/>
    <property type="match status" value="1"/>
</dbReference>
<evidence type="ECO:0000313" key="5">
    <source>
        <dbReference type="Proteomes" id="UP000235371"/>
    </source>
</evidence>
<dbReference type="GeneID" id="36594254"/>
<feature type="transmembrane region" description="Helical" evidence="2">
    <location>
        <begin position="145"/>
        <end position="167"/>
    </location>
</feature>
<dbReference type="Gene3D" id="4.10.240.10">
    <property type="entry name" value="Zn(2)-C6 fungal-type DNA-binding domain"/>
    <property type="match status" value="1"/>
</dbReference>
<dbReference type="EMBL" id="KZ613914">
    <property type="protein sequence ID" value="PMD50002.1"/>
    <property type="molecule type" value="Genomic_DNA"/>
</dbReference>
<reference evidence="4 5" key="1">
    <citation type="submission" date="2016-04" db="EMBL/GenBank/DDBJ databases">
        <title>A degradative enzymes factory behind the ericoid mycorrhizal symbiosis.</title>
        <authorList>
            <consortium name="DOE Joint Genome Institute"/>
            <person name="Martino E."/>
            <person name="Morin E."/>
            <person name="Grelet G."/>
            <person name="Kuo A."/>
            <person name="Kohler A."/>
            <person name="Daghino S."/>
            <person name="Barry K."/>
            <person name="Choi C."/>
            <person name="Cichocki N."/>
            <person name="Clum A."/>
            <person name="Copeland A."/>
            <person name="Hainaut M."/>
            <person name="Haridas S."/>
            <person name="Labutti K."/>
            <person name="Lindquist E."/>
            <person name="Lipzen A."/>
            <person name="Khouja H.-R."/>
            <person name="Murat C."/>
            <person name="Ohm R."/>
            <person name="Olson A."/>
            <person name="Spatafora J."/>
            <person name="Veneault-Fourrey C."/>
            <person name="Henrissat B."/>
            <person name="Grigoriev I."/>
            <person name="Martin F."/>
            <person name="Perotto S."/>
        </authorList>
    </citation>
    <scope>NUCLEOTIDE SEQUENCE [LARGE SCALE GENOMIC DNA]</scope>
    <source>
        <strain evidence="4 5">E</strain>
    </source>
</reference>
<dbReference type="STRING" id="1095630.A0A2J6SGV9"/>
<evidence type="ECO:0000313" key="4">
    <source>
        <dbReference type="EMBL" id="PMD50002.1"/>
    </source>
</evidence>
<dbReference type="GO" id="GO:0000981">
    <property type="term" value="F:DNA-binding transcription factor activity, RNA polymerase II-specific"/>
    <property type="evidence" value="ECO:0007669"/>
    <property type="project" value="InterPro"/>
</dbReference>
<dbReference type="InterPro" id="IPR053175">
    <property type="entry name" value="DHMBA_Reg_Transcription_Factor"/>
</dbReference>
<feature type="transmembrane region" description="Helical" evidence="2">
    <location>
        <begin position="122"/>
        <end position="139"/>
    </location>
</feature>
<dbReference type="OrthoDB" id="5429770at2759"/>
<sequence length="361" mass="41082">MPFHGRPSDACDPCRKGRLRCNRIRPSCTQCIRKSIICFGYRNWEKNGEPYLPIPPNQTHEHESIAITEVNTYVIPSPSSSLTPLYKDLAIGYFMLSYIRGSPFYYITEIDNPAVLTEQDSVFLTVLAALFASLSLYIGNTLTQINIILASLNTAILNSSLISVLILELGKRLFLQIYNNIRIPIPDEFLMPLMRLGPLLDKMVSLKSIAGVIYKYRTARYWNILRLIRLFINKVVWHFAKFVARAKEQDNPEIFRYYKDIDIEALQAVAEINRTQVVTNILASIPHFLNKDGSTFALAVRFLIWPLTMVAERGSPPPARQCAIWCLREIARQARVPPALYAAEAVESGSPTDWMHLFQLG</sequence>
<dbReference type="InParanoid" id="A0A2J6SGV9"/>
<evidence type="ECO:0000259" key="3">
    <source>
        <dbReference type="PROSITE" id="PS50048"/>
    </source>
</evidence>
<dbReference type="Pfam" id="PF00172">
    <property type="entry name" value="Zn_clus"/>
    <property type="match status" value="1"/>
</dbReference>
<dbReference type="RefSeq" id="XP_024726906.1">
    <property type="nucleotide sequence ID" value="XM_024886177.1"/>
</dbReference>
<proteinExistence type="predicted"/>
<dbReference type="InterPro" id="IPR001138">
    <property type="entry name" value="Zn2Cys6_DnaBD"/>
</dbReference>
<name>A0A2J6SGV9_9HELO</name>
<keyword evidence="5" id="KW-1185">Reference proteome</keyword>
<gene>
    <name evidence="4" type="ORF">K444DRAFT_657655</name>
</gene>
<keyword evidence="2" id="KW-1133">Transmembrane helix</keyword>
<evidence type="ECO:0000256" key="2">
    <source>
        <dbReference type="SAM" id="Phobius"/>
    </source>
</evidence>
<dbReference type="InterPro" id="IPR036864">
    <property type="entry name" value="Zn2-C6_fun-type_DNA-bd_sf"/>
</dbReference>
<evidence type="ECO:0000256" key="1">
    <source>
        <dbReference type="ARBA" id="ARBA00023242"/>
    </source>
</evidence>
<dbReference type="GO" id="GO:0008270">
    <property type="term" value="F:zinc ion binding"/>
    <property type="evidence" value="ECO:0007669"/>
    <property type="project" value="InterPro"/>
</dbReference>
<organism evidence="4 5">
    <name type="scientific">Hyaloscypha bicolor E</name>
    <dbReference type="NCBI Taxonomy" id="1095630"/>
    <lineage>
        <taxon>Eukaryota</taxon>
        <taxon>Fungi</taxon>
        <taxon>Dikarya</taxon>
        <taxon>Ascomycota</taxon>
        <taxon>Pezizomycotina</taxon>
        <taxon>Leotiomycetes</taxon>
        <taxon>Helotiales</taxon>
        <taxon>Hyaloscyphaceae</taxon>
        <taxon>Hyaloscypha</taxon>
        <taxon>Hyaloscypha bicolor</taxon>
    </lineage>
</organism>
<dbReference type="SMART" id="SM00066">
    <property type="entry name" value="GAL4"/>
    <property type="match status" value="1"/>
</dbReference>
<keyword evidence="2" id="KW-0472">Membrane</keyword>
<dbReference type="PROSITE" id="PS50048">
    <property type="entry name" value="ZN2_CY6_FUNGAL_2"/>
    <property type="match status" value="1"/>
</dbReference>
<dbReference type="AlphaFoldDB" id="A0A2J6SGV9"/>
<dbReference type="PANTHER" id="PTHR38791">
    <property type="entry name" value="ZN(II)2CYS6 TRANSCRIPTION FACTOR (EUROFUNG)-RELATED-RELATED"/>
    <property type="match status" value="1"/>
</dbReference>
<protein>
    <recommendedName>
        <fullName evidence="3">Zn(2)-C6 fungal-type domain-containing protein</fullName>
    </recommendedName>
</protein>
<keyword evidence="1" id="KW-0539">Nucleus</keyword>